<evidence type="ECO:0000256" key="1">
    <source>
        <dbReference type="SAM" id="Phobius"/>
    </source>
</evidence>
<feature type="transmembrane region" description="Helical" evidence="1">
    <location>
        <begin position="35"/>
        <end position="62"/>
    </location>
</feature>
<reference evidence="2 3" key="1">
    <citation type="submission" date="2017-05" db="EMBL/GenBank/DDBJ databases">
        <authorList>
            <person name="Chapman J."/>
            <person name="Chang C."/>
            <person name="Suresh T."/>
            <person name="Shishido T.C."/>
            <person name="Bindert I."/>
            <person name="Shaffer C.D."/>
            <person name="Weston-Hafer K.A."/>
            <person name="Russell D.A."/>
            <person name="Pope W.H."/>
            <person name="Jacobs-Sera D."/>
            <person name="Hendrix R.W."/>
            <person name="Hatfull G.F."/>
        </authorList>
    </citation>
    <scope>NUCLEOTIDE SEQUENCE [LARGE SCALE GENOMIC DNA]</scope>
</reference>
<dbReference type="EMBL" id="MF155946">
    <property type="protein sequence ID" value="ASR75555.1"/>
    <property type="molecule type" value="Genomic_DNA"/>
</dbReference>
<sequence length="87" mass="9870">MPKWMRLKSTGDYPFHQRVLSSYENGFDEGPVAKFTAFVLAVIVIGLALVFFIVPALIYFAIRDGLRKLRGLRNTDESMDEGDSENQ</sequence>
<evidence type="ECO:0000313" key="3">
    <source>
        <dbReference type="Proteomes" id="UP000223009"/>
    </source>
</evidence>
<protein>
    <submittedName>
        <fullName evidence="2">Uncharacterized protein</fullName>
    </submittedName>
</protein>
<proteinExistence type="predicted"/>
<name>A0A222YUA4_9CAUD</name>
<keyword evidence="1" id="KW-0472">Membrane</keyword>
<organism evidence="2 3">
    <name type="scientific">Streptomyces phage Mildred21</name>
    <dbReference type="NCBI Taxonomy" id="2023959"/>
    <lineage>
        <taxon>Viruses</taxon>
        <taxon>Duplodnaviria</taxon>
        <taxon>Heunggongvirae</taxon>
        <taxon>Uroviricota</taxon>
        <taxon>Caudoviricetes</taxon>
        <taxon>Stanwilliamsviridae</taxon>
        <taxon>Boydwoodruffvirinae</taxon>
        <taxon>Samistivirus</taxon>
        <taxon>Samistivirus mildred21</taxon>
    </lineage>
</organism>
<keyword evidence="1" id="KW-0812">Transmembrane</keyword>
<dbReference type="Proteomes" id="UP000223009">
    <property type="component" value="Segment"/>
</dbReference>
<keyword evidence="1" id="KW-1133">Transmembrane helix</keyword>
<keyword evidence="3" id="KW-1185">Reference proteome</keyword>
<evidence type="ECO:0000313" key="2">
    <source>
        <dbReference type="EMBL" id="ASR75555.1"/>
    </source>
</evidence>
<accession>A0A222YUA4</accession>
<gene>
    <name evidence="2" type="ORF">SEA_MILDRED21_191</name>
</gene>